<dbReference type="STRING" id="568860.SAMN05421811_101121"/>
<feature type="domain" description="PPM-type phosphatase" evidence="1">
    <location>
        <begin position="59"/>
        <end position="254"/>
    </location>
</feature>
<name>A0A1H9YPZ5_9ACTN</name>
<evidence type="ECO:0000313" key="3">
    <source>
        <dbReference type="Proteomes" id="UP000199361"/>
    </source>
</evidence>
<proteinExistence type="predicted"/>
<sequence>MHRPQRQAEGTRAWNRVVIDVPGPRFEPTPPRVSGGTCPDAECDGWSAPGLTLRSASVRGERHRYYRQPRQDATCAVLHEESGVVVFAVADGLSSASAATIGAAEACRAAVWSLHARLDEGGSHSPADFTATARYAAEALHRQAAAILRREPGPAQVEELVATTLVAGVARPGAHGVEVSLFRIGDSAAWTLDPARARYRPLFAAKTDGDLVPTSVAALPRVPEPLERWSGLLPPGQVLLVGTDGFGDPLGDGDGQVGALFAEHLAVPPSPLWLAHLLDFSRETFDDDRTLLALWPRNEAPR</sequence>
<protein>
    <submittedName>
        <fullName evidence="2">Serine/threonine protein phosphatase PrpC</fullName>
    </submittedName>
</protein>
<keyword evidence="3" id="KW-1185">Reference proteome</keyword>
<evidence type="ECO:0000259" key="1">
    <source>
        <dbReference type="Pfam" id="PF13672"/>
    </source>
</evidence>
<reference evidence="2 3" key="1">
    <citation type="submission" date="2016-10" db="EMBL/GenBank/DDBJ databases">
        <authorList>
            <person name="de Groot N.N."/>
        </authorList>
    </citation>
    <scope>NUCLEOTIDE SEQUENCE [LARGE SCALE GENOMIC DNA]</scope>
    <source>
        <strain evidence="2 3">CGMCC 4.5598</strain>
    </source>
</reference>
<dbReference type="RefSeq" id="WP_177240438.1">
    <property type="nucleotide sequence ID" value="NZ_FOHX01000001.1"/>
</dbReference>
<evidence type="ECO:0000313" key="2">
    <source>
        <dbReference type="EMBL" id="SES71118.1"/>
    </source>
</evidence>
<dbReference type="SUPFAM" id="SSF81606">
    <property type="entry name" value="PP2C-like"/>
    <property type="match status" value="1"/>
</dbReference>
<dbReference type="InterPro" id="IPR036457">
    <property type="entry name" value="PPM-type-like_dom_sf"/>
</dbReference>
<accession>A0A1H9YPZ5</accession>
<dbReference type="Gene3D" id="3.60.40.10">
    <property type="entry name" value="PPM-type phosphatase domain"/>
    <property type="match status" value="1"/>
</dbReference>
<dbReference type="Proteomes" id="UP000199361">
    <property type="component" value="Unassembled WGS sequence"/>
</dbReference>
<dbReference type="EMBL" id="FOHX01000001">
    <property type="protein sequence ID" value="SES71118.1"/>
    <property type="molecule type" value="Genomic_DNA"/>
</dbReference>
<gene>
    <name evidence="2" type="ORF">SAMN05421811_101121</name>
</gene>
<organism evidence="2 3">
    <name type="scientific">Nonomuraea wenchangensis</name>
    <dbReference type="NCBI Taxonomy" id="568860"/>
    <lineage>
        <taxon>Bacteria</taxon>
        <taxon>Bacillati</taxon>
        <taxon>Actinomycetota</taxon>
        <taxon>Actinomycetes</taxon>
        <taxon>Streptosporangiales</taxon>
        <taxon>Streptosporangiaceae</taxon>
        <taxon>Nonomuraea</taxon>
    </lineage>
</organism>
<dbReference type="AlphaFoldDB" id="A0A1H9YPZ5"/>
<dbReference type="InterPro" id="IPR001932">
    <property type="entry name" value="PPM-type_phosphatase-like_dom"/>
</dbReference>
<dbReference type="Pfam" id="PF13672">
    <property type="entry name" value="PP2C_2"/>
    <property type="match status" value="1"/>
</dbReference>